<evidence type="ECO:0000313" key="5">
    <source>
        <dbReference type="Proteomes" id="UP001345827"/>
    </source>
</evidence>
<evidence type="ECO:0000256" key="2">
    <source>
        <dbReference type="ARBA" id="ARBA00022857"/>
    </source>
</evidence>
<dbReference type="EMBL" id="JAXLQG010000001">
    <property type="protein sequence ID" value="KAK5545573.1"/>
    <property type="molecule type" value="Genomic_DNA"/>
</dbReference>
<sequence length="311" mass="33652">MATDIKLDVRKAVYDDIDTLEALKDSAKGKTIMITGAGRGIGQAIAVAFAQASAKALVLTALEKSELEETKKIVQSIRPGILVFYSAIDVRDASAVEHFVRDSATWSGGVIDVLCSNAGISPPLLTIAECDHTRWWMGIEVNLKGSYLFSHYVLPIMQKQGHGHIIITASRAAAMVAEKITSYSVSKLAVTRLAECIHEENYNKGIKCFAIHPGGIITRLLTDIETKETEGWAKEAATIIRPMLTDDISLPGNSCVYLASGKADFLSGRYVDLTIGFDNIEKNKEAIIEHDLFKTGIALNWTPSGGGLSVI</sequence>
<dbReference type="InterPro" id="IPR036291">
    <property type="entry name" value="NAD(P)-bd_dom_sf"/>
</dbReference>
<evidence type="ECO:0000256" key="1">
    <source>
        <dbReference type="ARBA" id="ARBA00006484"/>
    </source>
</evidence>
<evidence type="ECO:0000313" key="4">
    <source>
        <dbReference type="EMBL" id="KAK5545573.1"/>
    </source>
</evidence>
<dbReference type="PANTHER" id="PTHR42760:SF37">
    <property type="entry name" value="CLAVALDEHYDE DEHYDROGENASE"/>
    <property type="match status" value="1"/>
</dbReference>
<name>A0AAV9QLP4_9PEZI</name>
<dbReference type="InterPro" id="IPR020904">
    <property type="entry name" value="Sc_DH/Rdtase_CS"/>
</dbReference>
<gene>
    <name evidence="4" type="ORF">LTR25_000580</name>
</gene>
<keyword evidence="2" id="KW-0521">NADP</keyword>
<dbReference type="PROSITE" id="PS00061">
    <property type="entry name" value="ADH_SHORT"/>
    <property type="match status" value="1"/>
</dbReference>
<proteinExistence type="inferred from homology"/>
<dbReference type="AlphaFoldDB" id="A0AAV9QLP4"/>
<comment type="caution">
    <text evidence="4">The sequence shown here is derived from an EMBL/GenBank/DDBJ whole genome shotgun (WGS) entry which is preliminary data.</text>
</comment>
<dbReference type="CDD" id="cd05233">
    <property type="entry name" value="SDR_c"/>
    <property type="match status" value="1"/>
</dbReference>
<dbReference type="PANTHER" id="PTHR42760">
    <property type="entry name" value="SHORT-CHAIN DEHYDROGENASES/REDUCTASES FAMILY MEMBER"/>
    <property type="match status" value="1"/>
</dbReference>
<accession>A0AAV9QLP4</accession>
<reference evidence="4 5" key="1">
    <citation type="submission" date="2023-06" db="EMBL/GenBank/DDBJ databases">
        <title>Black Yeasts Isolated from many extreme environments.</title>
        <authorList>
            <person name="Coleine C."/>
            <person name="Stajich J.E."/>
            <person name="Selbmann L."/>
        </authorList>
    </citation>
    <scope>NUCLEOTIDE SEQUENCE [LARGE SCALE GENOMIC DNA]</scope>
    <source>
        <strain evidence="4 5">CCFEE 5887</strain>
    </source>
</reference>
<organism evidence="4 5">
    <name type="scientific">Vermiconidia calcicola</name>
    <dbReference type="NCBI Taxonomy" id="1690605"/>
    <lineage>
        <taxon>Eukaryota</taxon>
        <taxon>Fungi</taxon>
        <taxon>Dikarya</taxon>
        <taxon>Ascomycota</taxon>
        <taxon>Pezizomycotina</taxon>
        <taxon>Dothideomycetes</taxon>
        <taxon>Dothideomycetidae</taxon>
        <taxon>Mycosphaerellales</taxon>
        <taxon>Extremaceae</taxon>
        <taxon>Vermiconidia</taxon>
    </lineage>
</organism>
<keyword evidence="5" id="KW-1185">Reference proteome</keyword>
<dbReference type="Gene3D" id="3.40.50.720">
    <property type="entry name" value="NAD(P)-binding Rossmann-like Domain"/>
    <property type="match status" value="1"/>
</dbReference>
<dbReference type="GO" id="GO:0016616">
    <property type="term" value="F:oxidoreductase activity, acting on the CH-OH group of donors, NAD or NADP as acceptor"/>
    <property type="evidence" value="ECO:0007669"/>
    <property type="project" value="TreeGrafter"/>
</dbReference>
<dbReference type="SUPFAM" id="SSF51735">
    <property type="entry name" value="NAD(P)-binding Rossmann-fold domains"/>
    <property type="match status" value="1"/>
</dbReference>
<evidence type="ECO:0000256" key="3">
    <source>
        <dbReference type="ARBA" id="ARBA00023002"/>
    </source>
</evidence>
<dbReference type="InterPro" id="IPR002347">
    <property type="entry name" value="SDR_fam"/>
</dbReference>
<dbReference type="PRINTS" id="PR00081">
    <property type="entry name" value="GDHRDH"/>
</dbReference>
<protein>
    <submittedName>
        <fullName evidence="4">Uncharacterized protein</fullName>
    </submittedName>
</protein>
<keyword evidence="3" id="KW-0560">Oxidoreductase</keyword>
<comment type="similarity">
    <text evidence="1">Belongs to the short-chain dehydrogenases/reductases (SDR) family.</text>
</comment>
<dbReference type="Pfam" id="PF00106">
    <property type="entry name" value="adh_short"/>
    <property type="match status" value="1"/>
</dbReference>
<dbReference type="Proteomes" id="UP001345827">
    <property type="component" value="Unassembled WGS sequence"/>
</dbReference>